<dbReference type="GO" id="GO:0009055">
    <property type="term" value="F:electron transfer activity"/>
    <property type="evidence" value="ECO:0007669"/>
    <property type="project" value="InterPro"/>
</dbReference>
<reference evidence="12 13" key="1">
    <citation type="submission" date="2020-06" db="EMBL/GenBank/DDBJ databases">
        <authorList>
            <person name="Grouzdev D.S."/>
        </authorList>
    </citation>
    <scope>NUCLEOTIDE SEQUENCE [LARGE SCALE GENOMIC DNA]</scope>
    <source>
        <strain evidence="12 13">HO-A22</strain>
    </source>
</reference>
<sequence length="148" mass="15301">MLKAIKSGLGLAVAVMLIAAPATAADFEVHMLNKGKEGAMVFEPASLKVAAGDTVTFIPTDKGHNVETIKGMIPDGAEAFKSKINENYKVTFTAAGIYGVKCTPHYGMGMVGVIQVGDSPANLDAVKGAKNPKKAQERLDAAIAALGN</sequence>
<evidence type="ECO:0000256" key="4">
    <source>
        <dbReference type="ARBA" id="ARBA00022723"/>
    </source>
</evidence>
<dbReference type="Proteomes" id="UP000520198">
    <property type="component" value="Unassembled WGS sequence"/>
</dbReference>
<evidence type="ECO:0000256" key="3">
    <source>
        <dbReference type="ARBA" id="ARBA00022448"/>
    </source>
</evidence>
<keyword evidence="10" id="KW-0732">Signal</keyword>
<evidence type="ECO:0000256" key="1">
    <source>
        <dbReference type="ARBA" id="ARBA00004418"/>
    </source>
</evidence>
<evidence type="ECO:0000256" key="9">
    <source>
        <dbReference type="PIRSR" id="PIRSR602386-1"/>
    </source>
</evidence>
<accession>A0A7Y6QCD4</accession>
<keyword evidence="3" id="KW-0813">Transport</keyword>
<organism evidence="12 13">
    <name type="scientific">Ensifer oleiphilus</name>
    <dbReference type="NCBI Taxonomy" id="2742698"/>
    <lineage>
        <taxon>Bacteria</taxon>
        <taxon>Pseudomonadati</taxon>
        <taxon>Pseudomonadota</taxon>
        <taxon>Alphaproteobacteria</taxon>
        <taxon>Hyphomicrobiales</taxon>
        <taxon>Rhizobiaceae</taxon>
        <taxon>Sinorhizobium/Ensifer group</taxon>
        <taxon>Ensifer</taxon>
    </lineage>
</organism>
<dbReference type="InterPro" id="IPR012745">
    <property type="entry name" value="Pseudoazurin"/>
</dbReference>
<feature type="chain" id="PRO_5030553391" description="Pseudoazurin" evidence="10">
    <location>
        <begin position="25"/>
        <end position="148"/>
    </location>
</feature>
<evidence type="ECO:0000259" key="11">
    <source>
        <dbReference type="Pfam" id="PF00127"/>
    </source>
</evidence>
<dbReference type="InterPro" id="IPR002386">
    <property type="entry name" value="Amicyanin/Pseudoazurin"/>
</dbReference>
<keyword evidence="6" id="KW-0249">Electron transport</keyword>
<keyword evidence="7 9" id="KW-0186">Copper</keyword>
<keyword evidence="13" id="KW-1185">Reference proteome</keyword>
<feature type="binding site" evidence="9">
    <location>
        <position position="64"/>
    </location>
    <ligand>
        <name>Cu cation</name>
        <dbReference type="ChEBI" id="CHEBI:23378"/>
    </ligand>
</feature>
<dbReference type="InterPro" id="IPR028871">
    <property type="entry name" value="BlueCu_1_BS"/>
</dbReference>
<dbReference type="PROSITE" id="PS00196">
    <property type="entry name" value="COPPER_BLUE"/>
    <property type="match status" value="1"/>
</dbReference>
<dbReference type="InterPro" id="IPR001235">
    <property type="entry name" value="Copper_blue_Plastocyanin"/>
</dbReference>
<dbReference type="CDD" id="cd04218">
    <property type="entry name" value="Pseudoazurin"/>
    <property type="match status" value="1"/>
</dbReference>
<feature type="domain" description="Blue (type 1) copper" evidence="11">
    <location>
        <begin position="30"/>
        <end position="116"/>
    </location>
</feature>
<comment type="caution">
    <text evidence="12">The sequence shown here is derived from an EMBL/GenBank/DDBJ whole genome shotgun (WGS) entry which is preliminary data.</text>
</comment>
<evidence type="ECO:0000256" key="8">
    <source>
        <dbReference type="NCBIfam" id="TIGR02375"/>
    </source>
</evidence>
<evidence type="ECO:0000313" key="12">
    <source>
        <dbReference type="EMBL" id="NVD42775.1"/>
    </source>
</evidence>
<evidence type="ECO:0000256" key="6">
    <source>
        <dbReference type="ARBA" id="ARBA00022982"/>
    </source>
</evidence>
<comment type="cofactor">
    <cofactor evidence="9">
        <name>Cu cation</name>
        <dbReference type="ChEBI" id="CHEBI:23378"/>
    </cofactor>
    <text evidence="9">Binds 1 copper ion per subunit.</text>
</comment>
<dbReference type="EMBL" id="JABWDU010000010">
    <property type="protein sequence ID" value="NVD42775.1"/>
    <property type="molecule type" value="Genomic_DNA"/>
</dbReference>
<evidence type="ECO:0000256" key="7">
    <source>
        <dbReference type="ARBA" id="ARBA00023008"/>
    </source>
</evidence>
<evidence type="ECO:0000256" key="2">
    <source>
        <dbReference type="ARBA" id="ARBA00016984"/>
    </source>
</evidence>
<keyword evidence="5" id="KW-0574">Periplasm</keyword>
<dbReference type="PRINTS" id="PR00156">
    <property type="entry name" value="COPPERBLUE"/>
</dbReference>
<proteinExistence type="predicted"/>
<dbReference type="InterPro" id="IPR008972">
    <property type="entry name" value="Cupredoxin"/>
</dbReference>
<evidence type="ECO:0000256" key="10">
    <source>
        <dbReference type="SAM" id="SignalP"/>
    </source>
</evidence>
<dbReference type="NCBIfam" id="TIGR02375">
    <property type="entry name" value="pseudoazurin"/>
    <property type="match status" value="1"/>
</dbReference>
<keyword evidence="4 9" id="KW-0479">Metal-binding</keyword>
<dbReference type="Pfam" id="PF00127">
    <property type="entry name" value="Copper-bind"/>
    <property type="match status" value="1"/>
</dbReference>
<comment type="subcellular location">
    <subcellularLocation>
        <location evidence="1">Periplasm</location>
    </subcellularLocation>
</comment>
<dbReference type="AlphaFoldDB" id="A0A7Y6QCD4"/>
<evidence type="ECO:0000313" key="13">
    <source>
        <dbReference type="Proteomes" id="UP000520198"/>
    </source>
</evidence>
<dbReference type="PRINTS" id="PR00155">
    <property type="entry name" value="AMICYANIN"/>
</dbReference>
<dbReference type="GO" id="GO:0005507">
    <property type="term" value="F:copper ion binding"/>
    <property type="evidence" value="ECO:0007669"/>
    <property type="project" value="UniProtKB-UniRule"/>
</dbReference>
<feature type="binding site" evidence="9">
    <location>
        <position position="102"/>
    </location>
    <ligand>
        <name>Cu cation</name>
        <dbReference type="ChEBI" id="CHEBI:23378"/>
    </ligand>
</feature>
<protein>
    <recommendedName>
        <fullName evidence="2 8">Pseudoazurin</fullName>
    </recommendedName>
</protein>
<gene>
    <name evidence="12" type="ORF">HT585_28270</name>
</gene>
<feature type="binding site" evidence="9">
    <location>
        <position position="110"/>
    </location>
    <ligand>
        <name>Cu cation</name>
        <dbReference type="ChEBI" id="CHEBI:23378"/>
    </ligand>
</feature>
<feature type="signal peptide" evidence="10">
    <location>
        <begin position="1"/>
        <end position="24"/>
    </location>
</feature>
<dbReference type="Gene3D" id="2.60.40.420">
    <property type="entry name" value="Cupredoxins - blue copper proteins"/>
    <property type="match status" value="1"/>
</dbReference>
<dbReference type="InterPro" id="IPR000923">
    <property type="entry name" value="BlueCu_1"/>
</dbReference>
<evidence type="ECO:0000256" key="5">
    <source>
        <dbReference type="ARBA" id="ARBA00022764"/>
    </source>
</evidence>
<feature type="binding site" evidence="9">
    <location>
        <position position="105"/>
    </location>
    <ligand>
        <name>Cu cation</name>
        <dbReference type="ChEBI" id="CHEBI:23378"/>
    </ligand>
</feature>
<dbReference type="SUPFAM" id="SSF49503">
    <property type="entry name" value="Cupredoxins"/>
    <property type="match status" value="1"/>
</dbReference>
<name>A0A7Y6QCD4_9HYPH</name>
<dbReference type="GO" id="GO:0042597">
    <property type="term" value="C:periplasmic space"/>
    <property type="evidence" value="ECO:0007669"/>
    <property type="project" value="UniProtKB-SubCell"/>
</dbReference>